<protein>
    <submittedName>
        <fullName evidence="1">Uncharacterized protein</fullName>
    </submittedName>
</protein>
<dbReference type="RefSeq" id="WP_055743678.1">
    <property type="nucleotide sequence ID" value="NZ_LJJB01000007.1"/>
</dbReference>
<dbReference type="EMBL" id="LJJB01000007">
    <property type="protein sequence ID" value="KQL49380.1"/>
    <property type="molecule type" value="Genomic_DNA"/>
</dbReference>
<keyword evidence="2" id="KW-1185">Reference proteome</keyword>
<sequence>MDDWLNKSVKTIERPKKRGIVEYVDDQYIVVYFTVPRKERLIFTSKEAFLHKLEFIEETPS</sequence>
<accession>A0ABR5NCT5</accession>
<comment type="caution">
    <text evidence="1">The sequence shown here is derived from an EMBL/GenBank/DDBJ whole genome shotgun (WGS) entry which is preliminary data.</text>
</comment>
<proteinExistence type="predicted"/>
<evidence type="ECO:0000313" key="1">
    <source>
        <dbReference type="EMBL" id="KQL49380.1"/>
    </source>
</evidence>
<evidence type="ECO:0000313" key="2">
    <source>
        <dbReference type="Proteomes" id="UP000051063"/>
    </source>
</evidence>
<dbReference type="Proteomes" id="UP000051063">
    <property type="component" value="Unassembled WGS sequence"/>
</dbReference>
<gene>
    <name evidence="1" type="ORF">AN963_06370</name>
</gene>
<reference evidence="1 2" key="1">
    <citation type="submission" date="2015-09" db="EMBL/GenBank/DDBJ databases">
        <title>Genome sequencing project for genomic taxonomy and phylogenomics of Bacillus-like bacteria.</title>
        <authorList>
            <person name="Liu B."/>
            <person name="Wang J."/>
            <person name="Zhu Y."/>
            <person name="Liu G."/>
            <person name="Chen Q."/>
            <person name="Chen Z."/>
            <person name="Lan J."/>
            <person name="Che J."/>
            <person name="Ge C."/>
            <person name="Shi H."/>
            <person name="Pan Z."/>
            <person name="Liu X."/>
        </authorList>
    </citation>
    <scope>NUCLEOTIDE SEQUENCE [LARGE SCALE GENOMIC DNA]</scope>
    <source>
        <strain evidence="1 2">DSM 8552</strain>
    </source>
</reference>
<name>A0ABR5NCT5_BRECH</name>
<organism evidence="1 2">
    <name type="scientific">Brevibacillus choshinensis</name>
    <dbReference type="NCBI Taxonomy" id="54911"/>
    <lineage>
        <taxon>Bacteria</taxon>
        <taxon>Bacillati</taxon>
        <taxon>Bacillota</taxon>
        <taxon>Bacilli</taxon>
        <taxon>Bacillales</taxon>
        <taxon>Paenibacillaceae</taxon>
        <taxon>Brevibacillus</taxon>
    </lineage>
</organism>